<dbReference type="Proteomes" id="UP000255389">
    <property type="component" value="Unassembled WGS sequence"/>
</dbReference>
<gene>
    <name evidence="1" type="ORF">NCTC1542_03968</name>
</gene>
<dbReference type="AlphaFoldDB" id="A0A378UYU3"/>
<proteinExistence type="predicted"/>
<sequence>MHLYPRINPDVGTPVPAVTKTCSTPSTWLTEVPPQLAHTLGDAVHPWM</sequence>
<evidence type="ECO:0000313" key="2">
    <source>
        <dbReference type="Proteomes" id="UP000255389"/>
    </source>
</evidence>
<accession>A0A378UYU3</accession>
<organism evidence="1 2">
    <name type="scientific">Mycolicibacterium fortuitum</name>
    <name type="common">Mycobacterium fortuitum</name>
    <dbReference type="NCBI Taxonomy" id="1766"/>
    <lineage>
        <taxon>Bacteria</taxon>
        <taxon>Bacillati</taxon>
        <taxon>Actinomycetota</taxon>
        <taxon>Actinomycetes</taxon>
        <taxon>Mycobacteriales</taxon>
        <taxon>Mycobacteriaceae</taxon>
        <taxon>Mycolicibacterium</taxon>
    </lineage>
</organism>
<name>A0A378UYU3_MYCFO</name>
<dbReference type="EMBL" id="UGQY01000004">
    <property type="protein sequence ID" value="SUA02500.1"/>
    <property type="molecule type" value="Genomic_DNA"/>
</dbReference>
<protein>
    <submittedName>
        <fullName evidence="1">Uncharacterized protein</fullName>
    </submittedName>
</protein>
<reference evidence="1 2" key="1">
    <citation type="submission" date="2018-06" db="EMBL/GenBank/DDBJ databases">
        <authorList>
            <consortium name="Pathogen Informatics"/>
            <person name="Doyle S."/>
        </authorList>
    </citation>
    <scope>NUCLEOTIDE SEQUENCE [LARGE SCALE GENOMIC DNA]</scope>
    <source>
        <strain evidence="1 2">NCTC1542</strain>
    </source>
</reference>
<evidence type="ECO:0000313" key="1">
    <source>
        <dbReference type="EMBL" id="SUA02500.1"/>
    </source>
</evidence>